<name>A0A0L0NTL5_CANAR</name>
<comment type="caution">
    <text evidence="1">The sequence shown here is derived from an EMBL/GenBank/DDBJ whole genome shotgun (WGS) entry which is preliminary data.</text>
</comment>
<sequence>MVQHCVALQTCSSFLGYLAAKLGNWVNFLKALAEERNKQLQYKVDLRISYDLRMEQQLSCVKTFFTSRFSPIPFLV</sequence>
<dbReference type="VEuPathDB" id="FungiDB:QG37_05761"/>
<evidence type="ECO:0000313" key="2">
    <source>
        <dbReference type="Proteomes" id="UP000037122"/>
    </source>
</evidence>
<dbReference type="AlphaFoldDB" id="A0A0L0NTL5"/>
<organism evidence="1 2">
    <name type="scientific">Candidozyma auris</name>
    <name type="common">Yeast</name>
    <name type="synonym">Candida auris</name>
    <dbReference type="NCBI Taxonomy" id="498019"/>
    <lineage>
        <taxon>Eukaryota</taxon>
        <taxon>Fungi</taxon>
        <taxon>Dikarya</taxon>
        <taxon>Ascomycota</taxon>
        <taxon>Saccharomycotina</taxon>
        <taxon>Pichiomycetes</taxon>
        <taxon>Metschnikowiaceae</taxon>
        <taxon>Candidozyma</taxon>
    </lineage>
</organism>
<reference evidence="2" key="1">
    <citation type="journal article" date="2015" name="BMC Genomics">
        <title>Draft genome of a commonly misdiagnosed multidrug resistant pathogen Candida auris.</title>
        <authorList>
            <person name="Chatterjee S."/>
            <person name="Alampalli S.V."/>
            <person name="Nageshan R.K."/>
            <person name="Chettiar S.T."/>
            <person name="Joshi S."/>
            <person name="Tatu U.S."/>
        </authorList>
    </citation>
    <scope>NUCLEOTIDE SEQUENCE [LARGE SCALE GENOMIC DNA]</scope>
    <source>
        <strain evidence="2">6684</strain>
    </source>
</reference>
<protein>
    <submittedName>
        <fullName evidence="1">Uncharacterized protein</fullName>
    </submittedName>
</protein>
<dbReference type="EMBL" id="LGST01000041">
    <property type="protein sequence ID" value="KND97383.1"/>
    <property type="molecule type" value="Genomic_DNA"/>
</dbReference>
<gene>
    <name evidence="1" type="ORF">QG37_05761</name>
</gene>
<dbReference type="Proteomes" id="UP000037122">
    <property type="component" value="Unassembled WGS sequence"/>
</dbReference>
<accession>A0A0L0NTL5</accession>
<proteinExistence type="predicted"/>
<evidence type="ECO:0000313" key="1">
    <source>
        <dbReference type="EMBL" id="KND97383.1"/>
    </source>
</evidence>